<keyword evidence="1" id="KW-0732">Signal</keyword>
<feature type="domain" description="Endonuclease/exonuclease/phosphatase" evidence="2">
    <location>
        <begin position="425"/>
        <end position="689"/>
    </location>
</feature>
<dbReference type="Gene3D" id="3.60.10.10">
    <property type="entry name" value="Endonuclease/exonuclease/phosphatase"/>
    <property type="match status" value="1"/>
</dbReference>
<keyword evidence="4" id="KW-1185">Reference proteome</keyword>
<dbReference type="InterPro" id="IPR005135">
    <property type="entry name" value="Endo/exonuclease/phosphatase"/>
</dbReference>
<dbReference type="Proteomes" id="UP000594364">
    <property type="component" value="Chromosome 6"/>
</dbReference>
<dbReference type="OrthoDB" id="276515at2759"/>
<dbReference type="GO" id="GO:0003824">
    <property type="term" value="F:catalytic activity"/>
    <property type="evidence" value="ECO:0007669"/>
    <property type="project" value="InterPro"/>
</dbReference>
<feature type="chain" id="PRO_5034673369" description="Endonuclease/exonuclease/phosphatase domain-containing protein" evidence="1">
    <location>
        <begin position="20"/>
        <end position="700"/>
    </location>
</feature>
<feature type="signal peptide" evidence="1">
    <location>
        <begin position="1"/>
        <end position="19"/>
    </location>
</feature>
<evidence type="ECO:0000313" key="3">
    <source>
        <dbReference type="EMBL" id="QPH19886.1"/>
    </source>
</evidence>
<dbReference type="PANTHER" id="PTHR41349:SF1">
    <property type="entry name" value="PROTEIN CBG08683"/>
    <property type="match status" value="1"/>
</dbReference>
<dbReference type="EMBL" id="CP031390">
    <property type="protein sequence ID" value="QPH19886.1"/>
    <property type="molecule type" value="Genomic_DNA"/>
</dbReference>
<protein>
    <recommendedName>
        <fullName evidence="2">Endonuclease/exonuclease/phosphatase domain-containing protein</fullName>
    </recommendedName>
</protein>
<dbReference type="SUPFAM" id="SSF56219">
    <property type="entry name" value="DNase I-like"/>
    <property type="match status" value="1"/>
</dbReference>
<sequence length="700" mass="76155">MHLSLKALVSGLLTQASLSISAAIPREQGQSLSGSLRISSNSPLVLAYTTPQPHKSNWIGLYHASGGGPEAGVKDQDALKWAYTPEESGSVQLSVQGLSSGLYKAYFLARDGYAWLSEPVYVSDGRDMAGKMTLDSTTPLKIKYETAKPAARNWLGLYYAAGGGPDNDKFNKPSIRWAYAPGPAGSVEFDKNGLGKGQFKVYFLADDGYAELAAPIQLDLGSTGRYSGSISADYSRTPLNIKYTTSRPSDQNWIGLYYFEQGGPVSEVKDQPSLTWEWARGPVGEVTLSVANLGPGKYRAFFLANGGYKWLSEPINVQVRSEGAFAFMVKSLTTKNARVGEAFEASVGNLVTQPGQEGNTFEIIGSEGWATISSSGVITGTPGPGSTDTTLHVQAKDKAGTTTLLSARIPVKAAASPLVQSLVVMSFNLWYGGTRVRNYHEKQVRFLASQNVDIVGLQESTGGHGTRLARALGWFSWQGQDVSIISRYPISQVLPATSVSGAVRITLDRRSKSDVIFWNAHLGYDPYGPYDFCFDKMSQDQVLQREAQSGRTRQIEEITRRMQHDLGDADNVPVFLVGDFNAPSHLDWTSATRNQHCDIGHVPWPTSEAPTNAGLVDSFRVAHPDPVAVPGITWSPVYLSNNGRPEPLDRIDFAYHKGKKLIVRDSQALLVGNPRPEPHHQDNEWTSDHRAVLTAYSLSG</sequence>
<gene>
    <name evidence="3" type="ORF">C2857_005182</name>
</gene>
<evidence type="ECO:0000259" key="2">
    <source>
        <dbReference type="Pfam" id="PF03372"/>
    </source>
</evidence>
<dbReference type="AlphaFoldDB" id="A0A7U3SNS8"/>
<evidence type="ECO:0000256" key="1">
    <source>
        <dbReference type="SAM" id="SignalP"/>
    </source>
</evidence>
<name>A0A7U3SNS8_EPIFF</name>
<organism evidence="3 4">
    <name type="scientific">Epichloe festucae (strain Fl1)</name>
    <dbReference type="NCBI Taxonomy" id="877507"/>
    <lineage>
        <taxon>Eukaryota</taxon>
        <taxon>Fungi</taxon>
        <taxon>Dikarya</taxon>
        <taxon>Ascomycota</taxon>
        <taxon>Pezizomycotina</taxon>
        <taxon>Sordariomycetes</taxon>
        <taxon>Hypocreomycetidae</taxon>
        <taxon>Hypocreales</taxon>
        <taxon>Clavicipitaceae</taxon>
        <taxon>Epichloe</taxon>
    </lineage>
</organism>
<dbReference type="InterPro" id="IPR036691">
    <property type="entry name" value="Endo/exonu/phosph_ase_sf"/>
</dbReference>
<reference evidence="3 4" key="1">
    <citation type="journal article" date="2018" name="PLoS Genet.">
        <title>Repeat elements organise 3D genome structure and mediate transcription in the filamentous fungus Epichloe festucae.</title>
        <authorList>
            <person name="Winter D.J."/>
            <person name="Ganley A.R.D."/>
            <person name="Young C.A."/>
            <person name="Liachko I."/>
            <person name="Schardl C.L."/>
            <person name="Dupont P.Y."/>
            <person name="Berry D."/>
            <person name="Ram A."/>
            <person name="Scott B."/>
            <person name="Cox M.P."/>
        </authorList>
    </citation>
    <scope>NUCLEOTIDE SEQUENCE [LARGE SCALE GENOMIC DNA]</scope>
    <source>
        <strain evidence="3 4">Fl1</strain>
    </source>
</reference>
<evidence type="ECO:0000313" key="4">
    <source>
        <dbReference type="Proteomes" id="UP000594364"/>
    </source>
</evidence>
<dbReference type="Pfam" id="PF03372">
    <property type="entry name" value="Exo_endo_phos"/>
    <property type="match status" value="1"/>
</dbReference>
<accession>A0A7U3SNS8</accession>
<dbReference type="PANTHER" id="PTHR41349">
    <property type="match status" value="1"/>
</dbReference>
<proteinExistence type="predicted"/>